<dbReference type="EMBL" id="VBAP01000061">
    <property type="protein sequence ID" value="TMI73912.1"/>
    <property type="molecule type" value="Genomic_DNA"/>
</dbReference>
<dbReference type="InterPro" id="IPR016181">
    <property type="entry name" value="Acyl_CoA_acyltransferase"/>
</dbReference>
<reference evidence="2 3" key="1">
    <citation type="journal article" date="2019" name="Nat. Microbiol.">
        <title>Mediterranean grassland soil C-N compound turnover is dependent on rainfall and depth, and is mediated by genomically divergent microorganisms.</title>
        <authorList>
            <person name="Diamond S."/>
            <person name="Andeer P.F."/>
            <person name="Li Z."/>
            <person name="Crits-Christoph A."/>
            <person name="Burstein D."/>
            <person name="Anantharaman K."/>
            <person name="Lane K.R."/>
            <person name="Thomas B.C."/>
            <person name="Pan C."/>
            <person name="Northen T.R."/>
            <person name="Banfield J.F."/>
        </authorList>
    </citation>
    <scope>NUCLEOTIDE SEQUENCE [LARGE SCALE GENOMIC DNA]</scope>
    <source>
        <strain evidence="2">NP_8</strain>
    </source>
</reference>
<evidence type="ECO:0000259" key="1">
    <source>
        <dbReference type="PROSITE" id="PS51186"/>
    </source>
</evidence>
<dbReference type="GO" id="GO:0016747">
    <property type="term" value="F:acyltransferase activity, transferring groups other than amino-acyl groups"/>
    <property type="evidence" value="ECO:0007669"/>
    <property type="project" value="InterPro"/>
</dbReference>
<dbReference type="InterPro" id="IPR000182">
    <property type="entry name" value="GNAT_dom"/>
</dbReference>
<name>A0A537IS89_9BACT</name>
<keyword evidence="2" id="KW-0808">Transferase</keyword>
<dbReference type="PROSITE" id="PS51186">
    <property type="entry name" value="GNAT"/>
    <property type="match status" value="1"/>
</dbReference>
<evidence type="ECO:0000313" key="2">
    <source>
        <dbReference type="EMBL" id="TMI73912.1"/>
    </source>
</evidence>
<protein>
    <submittedName>
        <fullName evidence="2">GNAT family N-acetyltransferase</fullName>
    </submittedName>
</protein>
<dbReference type="PANTHER" id="PTHR41368:SF1">
    <property type="entry name" value="PROTEIN YGHO"/>
    <property type="match status" value="1"/>
</dbReference>
<dbReference type="Pfam" id="PF00583">
    <property type="entry name" value="Acetyltransf_1"/>
    <property type="match status" value="1"/>
</dbReference>
<feature type="domain" description="N-acetyltransferase" evidence="1">
    <location>
        <begin position="229"/>
        <end position="404"/>
    </location>
</feature>
<gene>
    <name evidence="2" type="ORF">E6H05_08630</name>
</gene>
<evidence type="ECO:0000313" key="3">
    <source>
        <dbReference type="Proteomes" id="UP000318834"/>
    </source>
</evidence>
<accession>A0A537IS89</accession>
<organism evidence="2 3">
    <name type="scientific">Candidatus Segetimicrobium genomatis</name>
    <dbReference type="NCBI Taxonomy" id="2569760"/>
    <lineage>
        <taxon>Bacteria</taxon>
        <taxon>Bacillati</taxon>
        <taxon>Candidatus Sysuimicrobiota</taxon>
        <taxon>Candidatus Sysuimicrobiia</taxon>
        <taxon>Candidatus Sysuimicrobiales</taxon>
        <taxon>Candidatus Segetimicrobiaceae</taxon>
        <taxon>Candidatus Segetimicrobium</taxon>
    </lineage>
</organism>
<proteinExistence type="predicted"/>
<dbReference type="SUPFAM" id="SSF55729">
    <property type="entry name" value="Acyl-CoA N-acyltransferases (Nat)"/>
    <property type="match status" value="1"/>
</dbReference>
<dbReference type="PANTHER" id="PTHR41368">
    <property type="entry name" value="PROTEIN YGHO"/>
    <property type="match status" value="1"/>
</dbReference>
<dbReference type="Proteomes" id="UP000318834">
    <property type="component" value="Unassembled WGS sequence"/>
</dbReference>
<comment type="caution">
    <text evidence="2">The sequence shown here is derived from an EMBL/GenBank/DDBJ whole genome shotgun (WGS) entry which is preliminary data.</text>
</comment>
<dbReference type="AlphaFoldDB" id="A0A537IS89"/>
<sequence length="404" mass="45585">MRSTKMGRRQESVKRGAFDASRWIWHRVVMAREALDIVPVSSRTESRAFCALPYALYRGDPYWVSPLRTMERRRWSLRDNASLRTRRVRRFLARRDGRVVGRIASIVDPGFAARWEAEAGFFGFFECADDAVAARALFGAAEADLCTQGVRHVLGPVSLTTNDEVGLLVDGFDSRPMVLSPYNAPYYARLVEAAGYAPRLDYYAHAWTPDTGLAPVVARLRRLAARDGVTVRPVHPRRWDAENRLLFELYNASFADLWGFVPLTWDEYRERAGDFRAFYRPELVLFAERGGRAVGFGLSLPDINELLAPLGGRLWPFGWLQLARGIHRIRSARFILLGVLPEHRARGVAVVIAAEMADAAHRLGIDRAELSLVQADNRKIQAVIAACGGARIKTYRLYERRLAG</sequence>
<dbReference type="InterPro" id="IPR039968">
    <property type="entry name" value="BcerS-like"/>
</dbReference>
<dbReference type="Gene3D" id="3.40.630.30">
    <property type="match status" value="1"/>
</dbReference>